<dbReference type="PANTHER" id="PTHR10694">
    <property type="entry name" value="LYSINE-SPECIFIC DEMETHYLASE"/>
    <property type="match status" value="1"/>
</dbReference>
<protein>
    <submittedName>
        <fullName evidence="2">JmjC domain-containing protein</fullName>
    </submittedName>
</protein>
<dbReference type="AlphaFoldDB" id="A0A2U1KUP3"/>
<dbReference type="STRING" id="35608.A0A2U1KUP3"/>
<dbReference type="GO" id="GO:0005634">
    <property type="term" value="C:nucleus"/>
    <property type="evidence" value="ECO:0007669"/>
    <property type="project" value="TreeGrafter"/>
</dbReference>
<dbReference type="PROSITE" id="PS51183">
    <property type="entry name" value="JMJN"/>
    <property type="match status" value="1"/>
</dbReference>
<dbReference type="Proteomes" id="UP000245207">
    <property type="component" value="Unassembled WGS sequence"/>
</dbReference>
<evidence type="ECO:0000313" key="2">
    <source>
        <dbReference type="EMBL" id="PWA40466.1"/>
    </source>
</evidence>
<dbReference type="InterPro" id="IPR003349">
    <property type="entry name" value="JmjN"/>
</dbReference>
<sequence length="129" mass="15040">MDVLAAVIACWRPEEDCRPVVDYTTVFRPTEEEFKDIYKYIEKIRPKAKEYGICRITPPNSWKPPFLIKGNQFDATRFGTHVQEINALKDLHSKRKLNEIIEVKDGAGARYWETRLCEACKALLEMMVC</sequence>
<dbReference type="PANTHER" id="PTHR10694:SF54">
    <property type="entry name" value="INACTIVE LYSINE-SPECIFIC DEMETHYLASE JMJ19-RELATED"/>
    <property type="match status" value="1"/>
</dbReference>
<keyword evidence="3" id="KW-1185">Reference proteome</keyword>
<dbReference type="Pfam" id="PF02375">
    <property type="entry name" value="JmjN"/>
    <property type="match status" value="1"/>
</dbReference>
<evidence type="ECO:0000313" key="3">
    <source>
        <dbReference type="Proteomes" id="UP000245207"/>
    </source>
</evidence>
<reference evidence="2 3" key="1">
    <citation type="journal article" date="2018" name="Mol. Plant">
        <title>The genome of Artemisia annua provides insight into the evolution of Asteraceae family and artemisinin biosynthesis.</title>
        <authorList>
            <person name="Shen Q."/>
            <person name="Zhang L."/>
            <person name="Liao Z."/>
            <person name="Wang S."/>
            <person name="Yan T."/>
            <person name="Shi P."/>
            <person name="Liu M."/>
            <person name="Fu X."/>
            <person name="Pan Q."/>
            <person name="Wang Y."/>
            <person name="Lv Z."/>
            <person name="Lu X."/>
            <person name="Zhang F."/>
            <person name="Jiang W."/>
            <person name="Ma Y."/>
            <person name="Chen M."/>
            <person name="Hao X."/>
            <person name="Li L."/>
            <person name="Tang Y."/>
            <person name="Lv G."/>
            <person name="Zhou Y."/>
            <person name="Sun X."/>
            <person name="Brodelius P.E."/>
            <person name="Rose J.K.C."/>
            <person name="Tang K."/>
        </authorList>
    </citation>
    <scope>NUCLEOTIDE SEQUENCE [LARGE SCALE GENOMIC DNA]</scope>
    <source>
        <strain evidence="3">cv. Huhao1</strain>
        <tissue evidence="2">Leaf</tissue>
    </source>
</reference>
<gene>
    <name evidence="2" type="ORF">CTI12_AA562390</name>
</gene>
<dbReference type="GO" id="GO:0010468">
    <property type="term" value="P:regulation of gene expression"/>
    <property type="evidence" value="ECO:0007669"/>
    <property type="project" value="TreeGrafter"/>
</dbReference>
<dbReference type="GO" id="GO:0000785">
    <property type="term" value="C:chromatin"/>
    <property type="evidence" value="ECO:0007669"/>
    <property type="project" value="TreeGrafter"/>
</dbReference>
<organism evidence="2 3">
    <name type="scientific">Artemisia annua</name>
    <name type="common">Sweet wormwood</name>
    <dbReference type="NCBI Taxonomy" id="35608"/>
    <lineage>
        <taxon>Eukaryota</taxon>
        <taxon>Viridiplantae</taxon>
        <taxon>Streptophyta</taxon>
        <taxon>Embryophyta</taxon>
        <taxon>Tracheophyta</taxon>
        <taxon>Spermatophyta</taxon>
        <taxon>Magnoliopsida</taxon>
        <taxon>eudicotyledons</taxon>
        <taxon>Gunneridae</taxon>
        <taxon>Pentapetalae</taxon>
        <taxon>asterids</taxon>
        <taxon>campanulids</taxon>
        <taxon>Asterales</taxon>
        <taxon>Asteraceae</taxon>
        <taxon>Asteroideae</taxon>
        <taxon>Anthemideae</taxon>
        <taxon>Artemisiinae</taxon>
        <taxon>Artemisia</taxon>
    </lineage>
</organism>
<dbReference type="GO" id="GO:0034647">
    <property type="term" value="F:histone H3K4me/H3K4me2/H3K4me3 demethylase activity"/>
    <property type="evidence" value="ECO:0007669"/>
    <property type="project" value="TreeGrafter"/>
</dbReference>
<feature type="domain" description="JmjN" evidence="1">
    <location>
        <begin position="24"/>
        <end position="65"/>
    </location>
</feature>
<comment type="caution">
    <text evidence="2">The sequence shown here is derived from an EMBL/GenBank/DDBJ whole genome shotgun (WGS) entry which is preliminary data.</text>
</comment>
<dbReference type="EMBL" id="PKPP01013775">
    <property type="protein sequence ID" value="PWA40466.1"/>
    <property type="molecule type" value="Genomic_DNA"/>
</dbReference>
<accession>A0A2U1KUP3</accession>
<name>A0A2U1KUP3_ARTAN</name>
<dbReference type="OrthoDB" id="1699621at2759"/>
<dbReference type="SMART" id="SM00545">
    <property type="entry name" value="JmjN"/>
    <property type="match status" value="1"/>
</dbReference>
<evidence type="ECO:0000259" key="1">
    <source>
        <dbReference type="PROSITE" id="PS51183"/>
    </source>
</evidence>
<proteinExistence type="predicted"/>
<dbReference type="Gene3D" id="2.60.120.650">
    <property type="entry name" value="Cupin"/>
    <property type="match status" value="1"/>
</dbReference>